<accession>A0A176Z1K0</accession>
<proteinExistence type="predicted"/>
<evidence type="ECO:0000313" key="3">
    <source>
        <dbReference type="Proteomes" id="UP000076959"/>
    </source>
</evidence>
<feature type="region of interest" description="Disordered" evidence="1">
    <location>
        <begin position="755"/>
        <end position="774"/>
    </location>
</feature>
<name>A0A176Z1K0_9BRAD</name>
<feature type="compositionally biased region" description="Basic and acidic residues" evidence="1">
    <location>
        <begin position="763"/>
        <end position="774"/>
    </location>
</feature>
<sequence>MVVGLTCAVAIAPPSARADHAVSYFPSFYPHEIRIETLDPEGAAREFINKNNPLHVYVGTAPRFSGQIPEHLKSAESLKSLITVSVNPQSSRLQNREARCHAIEQAAAALRAPPDVVMHPYPITPYHADYLGHADRLPPGKATRQPTAAPVPTFRAGADTSLLSPQAPVQATDWDVSLDETSVSALLTDAGIGFNDWPAPRWTKEGWFQAYQLLRPALSQASDREQADELFERLAHNEFRDRTEQLNLERELLAALLVSCERAVVGYRLRREFYTDDFSDGIENISVDSQSGLNSAVFVRTVKLKDFLWNGSLRIGIDPRPTAAWNPIAGFTDAAGRLVWSIVGDNAFLPVPYNSRWVQNRAEIRTTDESGIRRSVRVPDDALMPQSMTGKFAPVGPGHGAMAKVLYRMSASNFSDGSVMEPADLLYPFALAFRWSAGGQNAATYDPEIAAATRLMRERLRGVKLVRVEETARTIADQTFTYRSPIIEVYLDNLTFDEQEDALIAPPWSSVPWHVLALMEVAVERGIAAFSRSEAERRHLPWLDLLRDPAQLKALRALIKEFAQTGYRPAALELLVGPEAAKARWQLLDQFVEANDHLLVTNGPYRLKAWSPDTFVFEVVREFTYPVGLGTFNGFADPARALIRAMERAGDLVLVSADAEFAVKQQRDHRLVRAPLQPDTLRGTLQPIRPESHYVIIGQDGRVAAVGGLVRQPDNRFAVSLPTTLQPGVYTLFAAIFLDGNTINPAIGRIELRNGGTIGKAGRTGDARDEERKP</sequence>
<dbReference type="EMBL" id="LUUB01000030">
    <property type="protein sequence ID" value="OAF14292.1"/>
    <property type="molecule type" value="Genomic_DNA"/>
</dbReference>
<gene>
    <name evidence="2" type="ORF">AYJ54_42810</name>
</gene>
<comment type="caution">
    <text evidence="2">The sequence shown here is derived from an EMBL/GenBank/DDBJ whole genome shotgun (WGS) entry which is preliminary data.</text>
</comment>
<dbReference type="STRING" id="1505087.AYJ54_42810"/>
<evidence type="ECO:0000313" key="2">
    <source>
        <dbReference type="EMBL" id="OAF14292.1"/>
    </source>
</evidence>
<reference evidence="2 3" key="1">
    <citation type="submission" date="2016-03" db="EMBL/GenBank/DDBJ databases">
        <title>Draft Genome Sequence of the Strain BR 10245 (Bradyrhizobium sp.) isolated from nodules of Centrolobium paraense.</title>
        <authorList>
            <person name="Simoes-Araujo J.L.Sr."/>
            <person name="Barauna A.C."/>
            <person name="Silva K."/>
            <person name="Zilli J.E."/>
        </authorList>
    </citation>
    <scope>NUCLEOTIDE SEQUENCE [LARGE SCALE GENOMIC DNA]</scope>
    <source>
        <strain evidence="2 3">BR 10245</strain>
    </source>
</reference>
<dbReference type="Proteomes" id="UP000076959">
    <property type="component" value="Unassembled WGS sequence"/>
</dbReference>
<organism evidence="2 3">
    <name type="scientific">Bradyrhizobium centrolobii</name>
    <dbReference type="NCBI Taxonomy" id="1505087"/>
    <lineage>
        <taxon>Bacteria</taxon>
        <taxon>Pseudomonadati</taxon>
        <taxon>Pseudomonadota</taxon>
        <taxon>Alphaproteobacteria</taxon>
        <taxon>Hyphomicrobiales</taxon>
        <taxon>Nitrobacteraceae</taxon>
        <taxon>Bradyrhizobium</taxon>
    </lineage>
</organism>
<protein>
    <submittedName>
        <fullName evidence="2">Uncharacterized protein</fullName>
    </submittedName>
</protein>
<keyword evidence="3" id="KW-1185">Reference proteome</keyword>
<evidence type="ECO:0000256" key="1">
    <source>
        <dbReference type="SAM" id="MobiDB-lite"/>
    </source>
</evidence>
<dbReference type="AlphaFoldDB" id="A0A176Z1K0"/>